<dbReference type="Proteomes" id="UP001056120">
    <property type="component" value="Linkage Group LG10"/>
</dbReference>
<dbReference type="EMBL" id="CM042027">
    <property type="protein sequence ID" value="KAI3802663.1"/>
    <property type="molecule type" value="Genomic_DNA"/>
</dbReference>
<evidence type="ECO:0000313" key="1">
    <source>
        <dbReference type="EMBL" id="KAI3802663.1"/>
    </source>
</evidence>
<reference evidence="1 2" key="2">
    <citation type="journal article" date="2022" name="Mol. Ecol. Resour.">
        <title>The genomes of chicory, endive, great burdock and yacon provide insights into Asteraceae paleo-polyploidization history and plant inulin production.</title>
        <authorList>
            <person name="Fan W."/>
            <person name="Wang S."/>
            <person name="Wang H."/>
            <person name="Wang A."/>
            <person name="Jiang F."/>
            <person name="Liu H."/>
            <person name="Zhao H."/>
            <person name="Xu D."/>
            <person name="Zhang Y."/>
        </authorList>
    </citation>
    <scope>NUCLEOTIDE SEQUENCE [LARGE SCALE GENOMIC DNA]</scope>
    <source>
        <strain evidence="2">cv. Yunnan</strain>
        <tissue evidence="1">Leaves</tissue>
    </source>
</reference>
<proteinExistence type="predicted"/>
<reference evidence="2" key="1">
    <citation type="journal article" date="2022" name="Mol. Ecol. Resour.">
        <title>The genomes of chicory, endive, great burdock and yacon provide insights into Asteraceae palaeo-polyploidization history and plant inulin production.</title>
        <authorList>
            <person name="Fan W."/>
            <person name="Wang S."/>
            <person name="Wang H."/>
            <person name="Wang A."/>
            <person name="Jiang F."/>
            <person name="Liu H."/>
            <person name="Zhao H."/>
            <person name="Xu D."/>
            <person name="Zhang Y."/>
        </authorList>
    </citation>
    <scope>NUCLEOTIDE SEQUENCE [LARGE SCALE GENOMIC DNA]</scope>
    <source>
        <strain evidence="2">cv. Yunnan</strain>
    </source>
</reference>
<gene>
    <name evidence="1" type="ORF">L1987_30804</name>
</gene>
<protein>
    <submittedName>
        <fullName evidence="1">Uncharacterized protein</fullName>
    </submittedName>
</protein>
<name>A0ACB9I4Q8_9ASTR</name>
<evidence type="ECO:0000313" key="2">
    <source>
        <dbReference type="Proteomes" id="UP001056120"/>
    </source>
</evidence>
<sequence length="181" mass="20381">MVKIGMMVDDALSVIDHLGWKRCHTHLSVTGLAKVLLQFGISVKKLKLLRVCLVRLLYTVSDKKKAVINCKCEQCKSNCKLRVSGIHLLQAQQSIWKYAIGYISIVNFVNTFKDFKIISLQKGLVVVHVLQISNNQQKQLISCRSLMASVQTLKEIADCLEQGSLSRTTMSTNMNNQSRKT</sequence>
<accession>A0ACB9I4Q8</accession>
<comment type="caution">
    <text evidence="1">The sequence shown here is derived from an EMBL/GenBank/DDBJ whole genome shotgun (WGS) entry which is preliminary data.</text>
</comment>
<organism evidence="1 2">
    <name type="scientific">Smallanthus sonchifolius</name>
    <dbReference type="NCBI Taxonomy" id="185202"/>
    <lineage>
        <taxon>Eukaryota</taxon>
        <taxon>Viridiplantae</taxon>
        <taxon>Streptophyta</taxon>
        <taxon>Embryophyta</taxon>
        <taxon>Tracheophyta</taxon>
        <taxon>Spermatophyta</taxon>
        <taxon>Magnoliopsida</taxon>
        <taxon>eudicotyledons</taxon>
        <taxon>Gunneridae</taxon>
        <taxon>Pentapetalae</taxon>
        <taxon>asterids</taxon>
        <taxon>campanulids</taxon>
        <taxon>Asterales</taxon>
        <taxon>Asteraceae</taxon>
        <taxon>Asteroideae</taxon>
        <taxon>Heliantheae alliance</taxon>
        <taxon>Millerieae</taxon>
        <taxon>Smallanthus</taxon>
    </lineage>
</organism>
<keyword evidence="2" id="KW-1185">Reference proteome</keyword>